<evidence type="ECO:0000259" key="1">
    <source>
        <dbReference type="SMART" id="SM00481"/>
    </source>
</evidence>
<dbReference type="SMART" id="SM00481">
    <property type="entry name" value="POLIIIAc"/>
    <property type="match status" value="1"/>
</dbReference>
<dbReference type="GO" id="GO:0042578">
    <property type="term" value="F:phosphoric ester hydrolase activity"/>
    <property type="evidence" value="ECO:0007669"/>
    <property type="project" value="TreeGrafter"/>
</dbReference>
<dbReference type="InterPro" id="IPR003141">
    <property type="entry name" value="Pol/His_phosphatase_N"/>
</dbReference>
<dbReference type="PANTHER" id="PTHR36928:SF1">
    <property type="entry name" value="PHOSPHATASE YCDX-RELATED"/>
    <property type="match status" value="1"/>
</dbReference>
<organism evidence="2 3">
    <name type="scientific">Brevibacillus brevis</name>
    <name type="common">Bacillus brevis</name>
    <dbReference type="NCBI Taxonomy" id="1393"/>
    <lineage>
        <taxon>Bacteria</taxon>
        <taxon>Bacillati</taxon>
        <taxon>Bacillota</taxon>
        <taxon>Bacilli</taxon>
        <taxon>Bacillales</taxon>
        <taxon>Paenibacillaceae</taxon>
        <taxon>Brevibacillus</taxon>
    </lineage>
</organism>
<dbReference type="GO" id="GO:0005829">
    <property type="term" value="C:cytosol"/>
    <property type="evidence" value="ECO:0007669"/>
    <property type="project" value="TreeGrafter"/>
</dbReference>
<dbReference type="Gene3D" id="3.20.20.140">
    <property type="entry name" value="Metal-dependent hydrolases"/>
    <property type="match status" value="1"/>
</dbReference>
<reference evidence="2 3" key="1">
    <citation type="submission" date="2019-07" db="EMBL/GenBank/DDBJ databases">
        <title>Characterization of Brevibacillus brevis HK544, as a potential biocontrol agent.</title>
        <authorList>
            <person name="Kim H."/>
        </authorList>
    </citation>
    <scope>NUCLEOTIDE SEQUENCE [LARGE SCALE GENOMIC DNA]</scope>
    <source>
        <strain evidence="2 3">HK544</strain>
    </source>
</reference>
<dbReference type="InterPro" id="IPR016195">
    <property type="entry name" value="Pol/histidinol_Pase-like"/>
</dbReference>
<dbReference type="Proteomes" id="UP000317713">
    <property type="component" value="Chromosome"/>
</dbReference>
<dbReference type="AlphaFoldDB" id="A0A517IDQ5"/>
<proteinExistence type="predicted"/>
<dbReference type="PANTHER" id="PTHR36928">
    <property type="entry name" value="PHOSPHATASE YCDX-RELATED"/>
    <property type="match status" value="1"/>
</dbReference>
<dbReference type="GO" id="GO:0008270">
    <property type="term" value="F:zinc ion binding"/>
    <property type="evidence" value="ECO:0007669"/>
    <property type="project" value="TreeGrafter"/>
</dbReference>
<dbReference type="SUPFAM" id="SSF89550">
    <property type="entry name" value="PHP domain-like"/>
    <property type="match status" value="1"/>
</dbReference>
<name>A0A517IDQ5_BREBE</name>
<accession>A0A517IDQ5</accession>
<dbReference type="EMBL" id="CP042161">
    <property type="protein sequence ID" value="QDS37006.1"/>
    <property type="molecule type" value="Genomic_DNA"/>
</dbReference>
<dbReference type="InterPro" id="IPR050243">
    <property type="entry name" value="PHP_phosphatase"/>
</dbReference>
<dbReference type="InterPro" id="IPR004013">
    <property type="entry name" value="PHP_dom"/>
</dbReference>
<feature type="domain" description="Polymerase/histidinol phosphatase N-terminal" evidence="1">
    <location>
        <begin position="4"/>
        <end position="77"/>
    </location>
</feature>
<protein>
    <submittedName>
        <fullName evidence="2">PHP domain-containing protein</fullName>
    </submittedName>
</protein>
<gene>
    <name evidence="2" type="ORF">FPS98_25340</name>
</gene>
<evidence type="ECO:0000313" key="3">
    <source>
        <dbReference type="Proteomes" id="UP000317713"/>
    </source>
</evidence>
<evidence type="ECO:0000313" key="2">
    <source>
        <dbReference type="EMBL" id="QDS37006.1"/>
    </source>
</evidence>
<dbReference type="RefSeq" id="WP_144618467.1">
    <property type="nucleotide sequence ID" value="NZ_CP042161.1"/>
</dbReference>
<dbReference type="Pfam" id="PF02811">
    <property type="entry name" value="PHP"/>
    <property type="match status" value="1"/>
</dbReference>
<sequence>MILMDLHTHSNYSDGKNSIEQMVGVAIELGYTAIAITDHVWKSSDWIDVFSEHIYKVKKIFGNDIYVFSGLEAKVINLEGEIDAASNVESKVDFLLGSIHRIPFSGGYYSISKGILDSEQRIYENWITSFENLLKNPRVDIIAHPLAELKRFHIELSQKQKEEIAELLDTSGKIVEINVKHNVPDQDMIELLRIHKTKVVVSSDSHSIEDLKRFYPTLKNLYTLPLNFVTLSELTK</sequence>